<dbReference type="Gene3D" id="3.30.420.10">
    <property type="entry name" value="Ribonuclease H-like superfamily/Ribonuclease H"/>
    <property type="match status" value="1"/>
</dbReference>
<evidence type="ECO:0000256" key="5">
    <source>
        <dbReference type="ARBA" id="ARBA00022722"/>
    </source>
</evidence>
<dbReference type="GO" id="GO:0003676">
    <property type="term" value="F:nucleic acid binding"/>
    <property type="evidence" value="ECO:0007669"/>
    <property type="project" value="InterPro"/>
</dbReference>
<evidence type="ECO:0000256" key="2">
    <source>
        <dbReference type="ARBA" id="ARBA00010489"/>
    </source>
</evidence>
<dbReference type="InterPro" id="IPR047021">
    <property type="entry name" value="REXO1/3/4-like"/>
</dbReference>
<keyword evidence="10" id="KW-0479">Metal-binding</keyword>
<dbReference type="Proteomes" id="UP000789508">
    <property type="component" value="Unassembled WGS sequence"/>
</dbReference>
<feature type="compositionally biased region" description="Basic residues" evidence="11">
    <location>
        <begin position="18"/>
        <end position="28"/>
    </location>
</feature>
<evidence type="ECO:0000256" key="9">
    <source>
        <dbReference type="ARBA" id="ARBA00025599"/>
    </source>
</evidence>
<evidence type="ECO:0000256" key="10">
    <source>
        <dbReference type="PROSITE-ProRule" id="PRU00047"/>
    </source>
</evidence>
<dbReference type="GO" id="GO:0008408">
    <property type="term" value="F:3'-5' exonuclease activity"/>
    <property type="evidence" value="ECO:0007669"/>
    <property type="project" value="InterPro"/>
</dbReference>
<dbReference type="Pfam" id="PF00929">
    <property type="entry name" value="RNase_T"/>
    <property type="match status" value="1"/>
</dbReference>
<evidence type="ECO:0000256" key="7">
    <source>
        <dbReference type="ARBA" id="ARBA00022839"/>
    </source>
</evidence>
<dbReference type="GO" id="GO:0005634">
    <property type="term" value="C:nucleus"/>
    <property type="evidence" value="ECO:0007669"/>
    <property type="project" value="UniProtKB-SubCell"/>
</dbReference>
<dbReference type="InterPro" id="IPR013520">
    <property type="entry name" value="Ribonucl_H"/>
</dbReference>
<evidence type="ECO:0000256" key="6">
    <source>
        <dbReference type="ARBA" id="ARBA00022801"/>
    </source>
</evidence>
<organism evidence="13 14">
    <name type="scientific">Ambispora leptoticha</name>
    <dbReference type="NCBI Taxonomy" id="144679"/>
    <lineage>
        <taxon>Eukaryota</taxon>
        <taxon>Fungi</taxon>
        <taxon>Fungi incertae sedis</taxon>
        <taxon>Mucoromycota</taxon>
        <taxon>Glomeromycotina</taxon>
        <taxon>Glomeromycetes</taxon>
        <taxon>Archaeosporales</taxon>
        <taxon>Ambisporaceae</taxon>
        <taxon>Ambispora</taxon>
    </lineage>
</organism>
<evidence type="ECO:0000256" key="8">
    <source>
        <dbReference type="ARBA" id="ARBA00023242"/>
    </source>
</evidence>
<dbReference type="EMBL" id="CAJVPS010000579">
    <property type="protein sequence ID" value="CAG8496059.1"/>
    <property type="molecule type" value="Genomic_DNA"/>
</dbReference>
<keyword evidence="14" id="KW-1185">Reference proteome</keyword>
<dbReference type="GO" id="GO:0008270">
    <property type="term" value="F:zinc ion binding"/>
    <property type="evidence" value="ECO:0007669"/>
    <property type="project" value="UniProtKB-KW"/>
</dbReference>
<comment type="similarity">
    <text evidence="2">Belongs to the REXO4 family.</text>
</comment>
<evidence type="ECO:0000313" key="13">
    <source>
        <dbReference type="EMBL" id="CAG8496059.1"/>
    </source>
</evidence>
<dbReference type="AlphaFoldDB" id="A0A9N8ZHL7"/>
<dbReference type="InterPro" id="IPR037431">
    <property type="entry name" value="REX4_DEDDh_dom"/>
</dbReference>
<keyword evidence="10" id="KW-0862">Zinc</keyword>
<gene>
    <name evidence="13" type="ORF">ALEPTO_LOCUS3235</name>
</gene>
<dbReference type="PANTHER" id="PTHR12801:SF45">
    <property type="entry name" value="RNA EXONUCLEASE 4"/>
    <property type="match status" value="1"/>
</dbReference>
<keyword evidence="10" id="KW-0863">Zinc-finger</keyword>
<protein>
    <recommendedName>
        <fullName evidence="3">RNA exonuclease 4</fullName>
    </recommendedName>
</protein>
<proteinExistence type="inferred from homology"/>
<comment type="function">
    <text evidence="9">Exoribonuclease involved in ribosome biosynthesis. Involved in the processing of ITS1, the internal transcribed spacer localized between the 18S and 5.8S rRNAs.</text>
</comment>
<feature type="region of interest" description="Disordered" evidence="11">
    <location>
        <begin position="1"/>
        <end position="28"/>
    </location>
</feature>
<evidence type="ECO:0000256" key="1">
    <source>
        <dbReference type="ARBA" id="ARBA00004123"/>
    </source>
</evidence>
<evidence type="ECO:0000256" key="4">
    <source>
        <dbReference type="ARBA" id="ARBA00022552"/>
    </source>
</evidence>
<dbReference type="SUPFAM" id="SSF53098">
    <property type="entry name" value="Ribonuclease H-like"/>
    <property type="match status" value="1"/>
</dbReference>
<feature type="domain" description="CCHC-type" evidence="12">
    <location>
        <begin position="221"/>
        <end position="235"/>
    </location>
</feature>
<dbReference type="InterPro" id="IPR036397">
    <property type="entry name" value="RNaseH_sf"/>
</dbReference>
<comment type="caution">
    <text evidence="13">The sequence shown here is derived from an EMBL/GenBank/DDBJ whole genome shotgun (WGS) entry which is preliminary data.</text>
</comment>
<evidence type="ECO:0000256" key="11">
    <source>
        <dbReference type="SAM" id="MobiDB-lite"/>
    </source>
</evidence>
<dbReference type="InterPro" id="IPR001878">
    <property type="entry name" value="Znf_CCHC"/>
</dbReference>
<name>A0A9N8ZHL7_9GLOM</name>
<dbReference type="FunFam" id="3.30.420.10:FF:000007">
    <property type="entry name" value="Interferon-stimulated exonuclease gene 20"/>
    <property type="match status" value="1"/>
</dbReference>
<dbReference type="PANTHER" id="PTHR12801">
    <property type="entry name" value="RNA EXONUCLEASE REXO1 / RECO3 FAMILY MEMBER-RELATED"/>
    <property type="match status" value="1"/>
</dbReference>
<sequence length="260" mass="29840">MKEQNGGAIKDIGDSIKKKPRKNRRKLRQPLTVSIANQQNILAIDCEMVGVGKNGKKSALARVSVVDFEGNVVIDTFVKPDQVVTDYRTFVSGVTKESLVNARDFKSVQNEVRRILHGKYVIGHSVFFDFQALKFTHPRRLTRDTSLYEGFINRCPHPYRTPSLKQLAAIILNERIQEGEHDSIEDAKTAMKLYRKVEQEWEEWIELHGIDAAYKNRRMGCFRCGSLEHVVRECPVPSATGYYMRRQQKNNSKEIKIACI</sequence>
<evidence type="ECO:0000259" key="12">
    <source>
        <dbReference type="PROSITE" id="PS50158"/>
    </source>
</evidence>
<evidence type="ECO:0000313" key="14">
    <source>
        <dbReference type="Proteomes" id="UP000789508"/>
    </source>
</evidence>
<keyword evidence="6" id="KW-0378">Hydrolase</keyword>
<dbReference type="PROSITE" id="PS50158">
    <property type="entry name" value="ZF_CCHC"/>
    <property type="match status" value="1"/>
</dbReference>
<evidence type="ECO:0000256" key="3">
    <source>
        <dbReference type="ARBA" id="ARBA00016937"/>
    </source>
</evidence>
<comment type="subcellular location">
    <subcellularLocation>
        <location evidence="1">Nucleus</location>
    </subcellularLocation>
</comment>
<dbReference type="SMART" id="SM00479">
    <property type="entry name" value="EXOIII"/>
    <property type="match status" value="1"/>
</dbReference>
<dbReference type="Pfam" id="PF00098">
    <property type="entry name" value="zf-CCHC"/>
    <property type="match status" value="1"/>
</dbReference>
<dbReference type="SMART" id="SM00343">
    <property type="entry name" value="ZnF_C2HC"/>
    <property type="match status" value="1"/>
</dbReference>
<keyword evidence="8" id="KW-0539">Nucleus</keyword>
<keyword evidence="5" id="KW-0540">Nuclease</keyword>
<accession>A0A9N8ZHL7</accession>
<dbReference type="InterPro" id="IPR012337">
    <property type="entry name" value="RNaseH-like_sf"/>
</dbReference>
<reference evidence="13" key="1">
    <citation type="submission" date="2021-06" db="EMBL/GenBank/DDBJ databases">
        <authorList>
            <person name="Kallberg Y."/>
            <person name="Tangrot J."/>
            <person name="Rosling A."/>
        </authorList>
    </citation>
    <scope>NUCLEOTIDE SEQUENCE</scope>
    <source>
        <strain evidence="13">FL130A</strain>
    </source>
</reference>
<keyword evidence="7" id="KW-0269">Exonuclease</keyword>
<dbReference type="CDD" id="cd06144">
    <property type="entry name" value="REX4_like"/>
    <property type="match status" value="1"/>
</dbReference>
<keyword evidence="4" id="KW-0698">rRNA processing</keyword>
<dbReference type="OrthoDB" id="8191639at2759"/>
<dbReference type="GO" id="GO:0006364">
    <property type="term" value="P:rRNA processing"/>
    <property type="evidence" value="ECO:0007669"/>
    <property type="project" value="UniProtKB-KW"/>
</dbReference>